<dbReference type="STRING" id="1391654.AKJ09_05425"/>
<evidence type="ECO:0000256" key="1">
    <source>
        <dbReference type="SAM" id="MobiDB-lite"/>
    </source>
</evidence>
<reference evidence="2 3" key="1">
    <citation type="submission" date="2015-08" db="EMBL/GenBank/DDBJ databases">
        <authorList>
            <person name="Babu N.S."/>
            <person name="Beckwith C.J."/>
            <person name="Beseler K.G."/>
            <person name="Brison A."/>
            <person name="Carone J.V."/>
            <person name="Caskin T.P."/>
            <person name="Diamond M."/>
            <person name="Durham M.E."/>
            <person name="Foxe J.M."/>
            <person name="Go M."/>
            <person name="Henderson B.A."/>
            <person name="Jones I.B."/>
            <person name="McGettigan J.A."/>
            <person name="Micheletti S.J."/>
            <person name="Nasrallah M.E."/>
            <person name="Ortiz D."/>
            <person name="Piller C.R."/>
            <person name="Privatt S.R."/>
            <person name="Schneider S.L."/>
            <person name="Sharp S."/>
            <person name="Smith T.C."/>
            <person name="Stanton J.D."/>
            <person name="Ullery H.E."/>
            <person name="Wilson R.J."/>
            <person name="Serrano M.G."/>
            <person name="Buck G."/>
            <person name="Lee V."/>
            <person name="Wang Y."/>
            <person name="Carvalho R."/>
            <person name="Voegtly L."/>
            <person name="Shi R."/>
            <person name="Duckworth R."/>
            <person name="Johnson A."/>
            <person name="Loviza R."/>
            <person name="Walstead R."/>
            <person name="Shah Z."/>
            <person name="Kiflezghi M."/>
            <person name="Wade K."/>
            <person name="Ball S.L."/>
            <person name="Bradley K.W."/>
            <person name="Asai D.J."/>
            <person name="Bowman C.A."/>
            <person name="Russell D.A."/>
            <person name="Pope W.H."/>
            <person name="Jacobs-Sera D."/>
            <person name="Hendrix R.W."/>
            <person name="Hatfull G.F."/>
        </authorList>
    </citation>
    <scope>NUCLEOTIDE SEQUENCE [LARGE SCALE GENOMIC DNA]</scope>
    <source>
        <strain evidence="2 3">DSM 27648</strain>
    </source>
</reference>
<accession>A0A0K1PZG0</accession>
<proteinExistence type="predicted"/>
<sequence>MRRRSSGEVREPPQAIAESPSGVRLERLDRWRIRIGVGLASITVHAPPVQLTRLGFDGR</sequence>
<dbReference type="Proteomes" id="UP000064967">
    <property type="component" value="Chromosome"/>
</dbReference>
<organism evidence="2 3">
    <name type="scientific">Labilithrix luteola</name>
    <dbReference type="NCBI Taxonomy" id="1391654"/>
    <lineage>
        <taxon>Bacteria</taxon>
        <taxon>Pseudomonadati</taxon>
        <taxon>Myxococcota</taxon>
        <taxon>Polyangia</taxon>
        <taxon>Polyangiales</taxon>
        <taxon>Labilitrichaceae</taxon>
        <taxon>Labilithrix</taxon>
    </lineage>
</organism>
<dbReference type="KEGG" id="llu:AKJ09_05425"/>
<feature type="region of interest" description="Disordered" evidence="1">
    <location>
        <begin position="1"/>
        <end position="21"/>
    </location>
</feature>
<gene>
    <name evidence="2" type="ORF">AKJ09_05425</name>
</gene>
<feature type="compositionally biased region" description="Basic and acidic residues" evidence="1">
    <location>
        <begin position="1"/>
        <end position="11"/>
    </location>
</feature>
<protein>
    <submittedName>
        <fullName evidence="2">Uncharacterized protein</fullName>
    </submittedName>
</protein>
<dbReference type="EMBL" id="CP012333">
    <property type="protein sequence ID" value="AKU98761.1"/>
    <property type="molecule type" value="Genomic_DNA"/>
</dbReference>
<evidence type="ECO:0000313" key="3">
    <source>
        <dbReference type="Proteomes" id="UP000064967"/>
    </source>
</evidence>
<name>A0A0K1PZG0_9BACT</name>
<keyword evidence="3" id="KW-1185">Reference proteome</keyword>
<evidence type="ECO:0000313" key="2">
    <source>
        <dbReference type="EMBL" id="AKU98761.1"/>
    </source>
</evidence>
<dbReference type="AlphaFoldDB" id="A0A0K1PZG0"/>